<dbReference type="OrthoDB" id="6428517at2759"/>
<dbReference type="VEuPathDB" id="VectorBase:LDEU011355"/>
<keyword evidence="2" id="KW-1185">Reference proteome</keyword>
<dbReference type="SUPFAM" id="SSF57924">
    <property type="entry name" value="Inhibitor of apoptosis (IAP) repeat"/>
    <property type="match status" value="1"/>
</dbReference>
<dbReference type="EMBL" id="NCKV01016088">
    <property type="protein sequence ID" value="RWS20685.1"/>
    <property type="molecule type" value="Genomic_DNA"/>
</dbReference>
<dbReference type="Pfam" id="PF00653">
    <property type="entry name" value="BIR"/>
    <property type="match status" value="1"/>
</dbReference>
<dbReference type="InterPro" id="IPR001370">
    <property type="entry name" value="BIR_rpt"/>
</dbReference>
<dbReference type="Gene3D" id="1.10.1170.10">
    <property type="entry name" value="Inhibitor Of Apoptosis Protein (2mihbC-IAP-1), Chain A"/>
    <property type="match status" value="1"/>
</dbReference>
<evidence type="ECO:0000313" key="2">
    <source>
        <dbReference type="Proteomes" id="UP000288716"/>
    </source>
</evidence>
<dbReference type="SMART" id="SM00238">
    <property type="entry name" value="BIR"/>
    <property type="match status" value="1"/>
</dbReference>
<dbReference type="Proteomes" id="UP000288716">
    <property type="component" value="Unassembled WGS sequence"/>
</dbReference>
<name>A0A443RZJ5_9ACAR</name>
<dbReference type="PROSITE" id="PS50143">
    <property type="entry name" value="BIR_REPEAT_2"/>
    <property type="match status" value="1"/>
</dbReference>
<dbReference type="GO" id="GO:0043027">
    <property type="term" value="F:cysteine-type endopeptidase inhibitor activity involved in apoptotic process"/>
    <property type="evidence" value="ECO:0007669"/>
    <property type="project" value="TreeGrafter"/>
</dbReference>
<dbReference type="CDD" id="cd00022">
    <property type="entry name" value="BIR"/>
    <property type="match status" value="1"/>
</dbReference>
<dbReference type="GO" id="GO:0061630">
    <property type="term" value="F:ubiquitin protein ligase activity"/>
    <property type="evidence" value="ECO:0007669"/>
    <property type="project" value="TreeGrafter"/>
</dbReference>
<dbReference type="GO" id="GO:0043066">
    <property type="term" value="P:negative regulation of apoptotic process"/>
    <property type="evidence" value="ECO:0007669"/>
    <property type="project" value="TreeGrafter"/>
</dbReference>
<evidence type="ECO:0000313" key="1">
    <source>
        <dbReference type="EMBL" id="RWS20685.1"/>
    </source>
</evidence>
<organism evidence="1 2">
    <name type="scientific">Leptotrombidium deliense</name>
    <dbReference type="NCBI Taxonomy" id="299467"/>
    <lineage>
        <taxon>Eukaryota</taxon>
        <taxon>Metazoa</taxon>
        <taxon>Ecdysozoa</taxon>
        <taxon>Arthropoda</taxon>
        <taxon>Chelicerata</taxon>
        <taxon>Arachnida</taxon>
        <taxon>Acari</taxon>
        <taxon>Acariformes</taxon>
        <taxon>Trombidiformes</taxon>
        <taxon>Prostigmata</taxon>
        <taxon>Anystina</taxon>
        <taxon>Parasitengona</taxon>
        <taxon>Trombiculoidea</taxon>
        <taxon>Trombiculidae</taxon>
        <taxon>Leptotrombidium</taxon>
    </lineage>
</organism>
<dbReference type="STRING" id="299467.A0A443RZJ5"/>
<sequence length="142" mass="16526">MSFTTRGSQSHSTGALQQRIGRDMNSYIMFLEQQNDNIETHSRQFFGNMKNERHRLESFLRGNWPLSFINPNDLAKAGFYYLKVGDEVRCAFCSGELDNWKQGDIPLIEHIRHYPRCKFILEFNVGNVPIDVDPIRGRAENN</sequence>
<feature type="non-terminal residue" evidence="1">
    <location>
        <position position="142"/>
    </location>
</feature>
<protein>
    <submittedName>
        <fullName evidence="1">Baculoviral IAP repeat-containing protein 2-like protein</fullName>
    </submittedName>
</protein>
<comment type="caution">
    <text evidence="1">The sequence shown here is derived from an EMBL/GenBank/DDBJ whole genome shotgun (WGS) entry which is preliminary data.</text>
</comment>
<dbReference type="GO" id="GO:0051726">
    <property type="term" value="P:regulation of cell cycle"/>
    <property type="evidence" value="ECO:0007669"/>
    <property type="project" value="TreeGrafter"/>
</dbReference>
<dbReference type="PANTHER" id="PTHR10044:SF139">
    <property type="entry name" value="DEATH-ASSOCIATED INHIBITOR OF APOPTOSIS 2"/>
    <property type="match status" value="1"/>
</dbReference>
<dbReference type="GO" id="GO:0031398">
    <property type="term" value="P:positive regulation of protein ubiquitination"/>
    <property type="evidence" value="ECO:0007669"/>
    <property type="project" value="TreeGrafter"/>
</dbReference>
<gene>
    <name evidence="1" type="ORF">B4U80_09253</name>
</gene>
<proteinExistence type="predicted"/>
<dbReference type="AlphaFoldDB" id="A0A443RZJ5"/>
<dbReference type="GO" id="GO:0005634">
    <property type="term" value="C:nucleus"/>
    <property type="evidence" value="ECO:0007669"/>
    <property type="project" value="TreeGrafter"/>
</dbReference>
<dbReference type="InterPro" id="IPR050784">
    <property type="entry name" value="IAP"/>
</dbReference>
<reference evidence="1 2" key="1">
    <citation type="journal article" date="2018" name="Gigascience">
        <title>Genomes of trombidid mites reveal novel predicted allergens and laterally-transferred genes associated with secondary metabolism.</title>
        <authorList>
            <person name="Dong X."/>
            <person name="Chaisiri K."/>
            <person name="Xia D."/>
            <person name="Armstrong S.D."/>
            <person name="Fang Y."/>
            <person name="Donnelly M.J."/>
            <person name="Kadowaki T."/>
            <person name="McGarry J.W."/>
            <person name="Darby A.C."/>
            <person name="Makepeace B.L."/>
        </authorList>
    </citation>
    <scope>NUCLEOTIDE SEQUENCE [LARGE SCALE GENOMIC DNA]</scope>
    <source>
        <strain evidence="1">UoL-UT</strain>
    </source>
</reference>
<dbReference type="GO" id="GO:0005737">
    <property type="term" value="C:cytoplasm"/>
    <property type="evidence" value="ECO:0007669"/>
    <property type="project" value="TreeGrafter"/>
</dbReference>
<accession>A0A443RZJ5</accession>
<dbReference type="PANTHER" id="PTHR10044">
    <property type="entry name" value="INHIBITOR OF APOPTOSIS"/>
    <property type="match status" value="1"/>
</dbReference>